<dbReference type="RefSeq" id="WP_231003591.1">
    <property type="nucleotide sequence ID" value="NZ_JAJNEC010000004.1"/>
</dbReference>
<keyword evidence="2" id="KW-1185">Reference proteome</keyword>
<comment type="caution">
    <text evidence="1">The sequence shown here is derived from an EMBL/GenBank/DDBJ whole genome shotgun (WGS) entry which is preliminary data.</text>
</comment>
<protein>
    <submittedName>
        <fullName evidence="1">Uncharacterized protein</fullName>
    </submittedName>
</protein>
<evidence type="ECO:0000313" key="2">
    <source>
        <dbReference type="Proteomes" id="UP001199816"/>
    </source>
</evidence>
<proteinExistence type="predicted"/>
<organism evidence="1 2">
    <name type="scientific">Niabella pedocola</name>
    <dbReference type="NCBI Taxonomy" id="1752077"/>
    <lineage>
        <taxon>Bacteria</taxon>
        <taxon>Pseudomonadati</taxon>
        <taxon>Bacteroidota</taxon>
        <taxon>Chitinophagia</taxon>
        <taxon>Chitinophagales</taxon>
        <taxon>Chitinophagaceae</taxon>
        <taxon>Niabella</taxon>
    </lineage>
</organism>
<dbReference type="Proteomes" id="UP001199816">
    <property type="component" value="Unassembled WGS sequence"/>
</dbReference>
<gene>
    <name evidence="1" type="ORF">LQ567_07075</name>
</gene>
<name>A0ABS8PN31_9BACT</name>
<dbReference type="EMBL" id="JAJNEC010000004">
    <property type="protein sequence ID" value="MCD2422520.1"/>
    <property type="molecule type" value="Genomic_DNA"/>
</dbReference>
<sequence>MKSVTRMIFSNRTDSKPGLAIANHREGKRGRKQFVTHNAVMEQETVRYGLPCFAAVGQLKPVAGASAAPDLRLTGHARG</sequence>
<evidence type="ECO:0000313" key="1">
    <source>
        <dbReference type="EMBL" id="MCD2422520.1"/>
    </source>
</evidence>
<reference evidence="1 2" key="1">
    <citation type="submission" date="2021-11" db="EMBL/GenBank/DDBJ databases">
        <title>Genomic of Niabella pedocola.</title>
        <authorList>
            <person name="Wu T."/>
        </authorList>
    </citation>
    <scope>NUCLEOTIDE SEQUENCE [LARGE SCALE GENOMIC DNA]</scope>
    <source>
        <strain evidence="1 2">JCM 31011</strain>
    </source>
</reference>
<accession>A0ABS8PN31</accession>